<protein>
    <submittedName>
        <fullName evidence="11">RNA polymerase I-specific transcription initiation factor RRN7</fullName>
    </submittedName>
</protein>
<feature type="compositionally biased region" description="Basic and acidic residues" evidence="10">
    <location>
        <begin position="416"/>
        <end position="433"/>
    </location>
</feature>
<feature type="compositionally biased region" description="Basic and acidic residues" evidence="10">
    <location>
        <begin position="394"/>
        <end position="404"/>
    </location>
</feature>
<dbReference type="InterPro" id="IPR033599">
    <property type="entry name" value="TAF1B/Rrn7"/>
</dbReference>
<feature type="compositionally biased region" description="Acidic residues" evidence="10">
    <location>
        <begin position="193"/>
        <end position="208"/>
    </location>
</feature>
<accession>A0A0D0VYZ8</accession>
<dbReference type="GO" id="GO:0070860">
    <property type="term" value="C:RNA polymerase I core factor complex"/>
    <property type="evidence" value="ECO:0007669"/>
    <property type="project" value="InterPro"/>
</dbReference>
<gene>
    <name evidence="11" type="ORF">I312_00556</name>
</gene>
<keyword evidence="5" id="KW-0862">Zinc</keyword>
<reference evidence="11" key="1">
    <citation type="submission" date="2015-01" db="EMBL/GenBank/DDBJ databases">
        <title>The Genome Sequence of Cryptococcus gattii CA1280.</title>
        <authorList>
            <consortium name="The Broad Institute Genomics Platform"/>
            <person name="Cuomo C."/>
            <person name="Litvintseva A."/>
            <person name="Chen Y."/>
            <person name="Heitman J."/>
            <person name="Sun S."/>
            <person name="Springer D."/>
            <person name="Dromer F."/>
            <person name="Young S."/>
            <person name="Zeng Q."/>
            <person name="Gargeya S."/>
            <person name="Abouelleil A."/>
            <person name="Alvarado L."/>
            <person name="Chapman S.B."/>
            <person name="Gainer-Dewar J."/>
            <person name="Goldberg J."/>
            <person name="Griggs A."/>
            <person name="Gujja S."/>
            <person name="Hansen M."/>
            <person name="Howarth C."/>
            <person name="Imamovic A."/>
            <person name="Larimer J."/>
            <person name="Murphy C."/>
            <person name="Naylor J."/>
            <person name="Pearson M."/>
            <person name="Priest M."/>
            <person name="Roberts A."/>
            <person name="Saif S."/>
            <person name="Shea T."/>
            <person name="Sykes S."/>
            <person name="Wortman J."/>
            <person name="Nusbaum C."/>
            <person name="Birren B."/>
        </authorList>
    </citation>
    <scope>NUCLEOTIDE SEQUENCE [LARGE SCALE GENOMIC DNA]</scope>
    <source>
        <strain evidence="11">CA1280</strain>
    </source>
</reference>
<evidence type="ECO:0000256" key="2">
    <source>
        <dbReference type="ARBA" id="ARBA00006899"/>
    </source>
</evidence>
<feature type="compositionally biased region" description="Basic and acidic residues" evidence="10">
    <location>
        <begin position="451"/>
        <end position="460"/>
    </location>
</feature>
<evidence type="ECO:0000256" key="5">
    <source>
        <dbReference type="ARBA" id="ARBA00022833"/>
    </source>
</evidence>
<organism evidence="11">
    <name type="scientific">Cryptococcus bacillisporus CA1280</name>
    <dbReference type="NCBI Taxonomy" id="1296109"/>
    <lineage>
        <taxon>Eukaryota</taxon>
        <taxon>Fungi</taxon>
        <taxon>Dikarya</taxon>
        <taxon>Basidiomycota</taxon>
        <taxon>Agaricomycotina</taxon>
        <taxon>Tremellomycetes</taxon>
        <taxon>Tremellales</taxon>
        <taxon>Cryptococcaceae</taxon>
        <taxon>Cryptococcus</taxon>
        <taxon>Cryptococcus gattii species complex</taxon>
    </lineage>
</organism>
<dbReference type="GO" id="GO:0003743">
    <property type="term" value="F:translation initiation factor activity"/>
    <property type="evidence" value="ECO:0007669"/>
    <property type="project" value="UniProtKB-KW"/>
</dbReference>
<evidence type="ECO:0000256" key="3">
    <source>
        <dbReference type="ARBA" id="ARBA00022723"/>
    </source>
</evidence>
<dbReference type="GO" id="GO:0001164">
    <property type="term" value="F:RNA polymerase I core promoter sequence-specific DNA binding"/>
    <property type="evidence" value="ECO:0007669"/>
    <property type="project" value="InterPro"/>
</dbReference>
<feature type="compositionally biased region" description="Low complexity" evidence="10">
    <location>
        <begin position="759"/>
        <end position="772"/>
    </location>
</feature>
<proteinExistence type="inferred from homology"/>
<feature type="compositionally biased region" description="Basic and acidic residues" evidence="10">
    <location>
        <begin position="228"/>
        <end position="237"/>
    </location>
</feature>
<feature type="compositionally biased region" description="Pro residues" evidence="10">
    <location>
        <begin position="139"/>
        <end position="149"/>
    </location>
</feature>
<feature type="region of interest" description="Disordered" evidence="10">
    <location>
        <begin position="690"/>
        <end position="798"/>
    </location>
</feature>
<evidence type="ECO:0000256" key="8">
    <source>
        <dbReference type="ARBA" id="ARBA00023163"/>
    </source>
</evidence>
<evidence type="ECO:0000256" key="1">
    <source>
        <dbReference type="ARBA" id="ARBA00004604"/>
    </source>
</evidence>
<evidence type="ECO:0000256" key="7">
    <source>
        <dbReference type="ARBA" id="ARBA00023125"/>
    </source>
</evidence>
<feature type="region of interest" description="Disordered" evidence="10">
    <location>
        <begin position="838"/>
        <end position="899"/>
    </location>
</feature>
<evidence type="ECO:0000313" key="11">
    <source>
        <dbReference type="EMBL" id="KIR50615.1"/>
    </source>
</evidence>
<dbReference type="HOGENOM" id="CLU_322105_0_0_1"/>
<keyword evidence="7" id="KW-0238">DNA-binding</keyword>
<feature type="compositionally biased region" description="Acidic residues" evidence="10">
    <location>
        <begin position="434"/>
        <end position="450"/>
    </location>
</feature>
<keyword evidence="11" id="KW-0648">Protein biosynthesis</keyword>
<dbReference type="PANTHER" id="PTHR31576:SF2">
    <property type="entry name" value="TATA BOX-BINDING PROTEIN-ASSOCIATED FACTOR RNA POLYMERASE I SUBUNIT B"/>
    <property type="match status" value="1"/>
</dbReference>
<dbReference type="AlphaFoldDB" id="A0A0D0VYZ8"/>
<keyword evidence="8" id="KW-0804">Transcription</keyword>
<name>A0A0D0VYZ8_CRYGA</name>
<evidence type="ECO:0000256" key="6">
    <source>
        <dbReference type="ARBA" id="ARBA00023015"/>
    </source>
</evidence>
<keyword evidence="6" id="KW-0805">Transcription regulation</keyword>
<feature type="region of interest" description="Disordered" evidence="10">
    <location>
        <begin position="132"/>
        <end position="151"/>
    </location>
</feature>
<sequence>MARKCPVCGSTKWKRDRITGSAICEDGHVLQDFRSELHVVDGAVNYALTRRRLAKAPRYNKRKMEGRKNQEFFHGPQAEILKLQAFQLLLRHQIHALRKLWNLPDAFEMIVKDLWTYQLLISTLPELPLPQIPEKQEPMRPPTPPPIPYNLPEFKYVFEEDGEQDSDDEVIQHPDPYQLHPGYEDSDASKSESDDEDDEREEEPDVDPEIIKRLEESDKEEEVDQSNMDDKKKGDTRFKRKRPLRASDTITTLVVALWIIRVPIMGLDVERLISTMAIPFIDFGHTTYIPDEMKKHMNKDVMQALTPSRSPNPVKIHDSCRLFARMLKRKYGVEIPPFNLYPVMNGVRRVLRKLIYHVATIHQMTIRLLRLMKINFRLITRHTALVTRPVRGRRLGDDSISSKKDGKRKRTGSPGEDQRVGERKGKGKEKLSDNEFDDDELEEEEEQEGEEKDRGKAKGDEVWETYERTKMMYDELPPEVSIAAAWVIVMKMIYGLDGQPRKAIVYEDPVVGLPQEAPWLKELCERFENGLFKTRDRGPPKKLNFISMPEDELDAFLNKSEEILLDHRAPIPDASRFPLPPFKPQPPSLIPLNTWAAYHSSLLTIPHTEISSSTHSSEPLPLTPGEKIRSYSTSDRAGMLPKQYETVLKCAAQSIGWKKSVLGKIVKVFERRLIRVKGVRNKKLRALRARKRSKLERKKKIEEARMAKSKNMAAKRDGLPGRAASNTRANDKATKNGRRRVTSVAKAPNRRPSHREIAPSRATSTASITAAPSRPPKEGRATRTSSRASSAGSGPYRARTRSQTACEAVAEGQFPTPKTSVAASPVIVTPVVATPKASKTNSRVRSVSPTYETPKRPKIMAAPKSAKTSRENSRARRGTPSSRPLTVRTRSMTSLVGEL</sequence>
<feature type="region of interest" description="Disordered" evidence="10">
    <location>
        <begin position="394"/>
        <end position="460"/>
    </location>
</feature>
<comment type="subcellular location">
    <subcellularLocation>
        <location evidence="1">Nucleus</location>
        <location evidence="1">Nucleolus</location>
    </subcellularLocation>
</comment>
<dbReference type="GO" id="GO:0008270">
    <property type="term" value="F:zinc ion binding"/>
    <property type="evidence" value="ECO:0007669"/>
    <property type="project" value="UniProtKB-KW"/>
</dbReference>
<keyword evidence="4" id="KW-0863">Zinc-finger</keyword>
<dbReference type="GO" id="GO:0042790">
    <property type="term" value="P:nucleolar large rRNA transcription by RNA polymerase I"/>
    <property type="evidence" value="ECO:0007669"/>
    <property type="project" value="TreeGrafter"/>
</dbReference>
<dbReference type="EMBL" id="KN847973">
    <property type="protein sequence ID" value="KIR50615.1"/>
    <property type="molecule type" value="Genomic_DNA"/>
</dbReference>
<feature type="compositionally biased region" description="Low complexity" evidence="10">
    <location>
        <begin position="782"/>
        <end position="794"/>
    </location>
</feature>
<feature type="region of interest" description="Disordered" evidence="10">
    <location>
        <begin position="161"/>
        <end position="238"/>
    </location>
</feature>
<evidence type="ECO:0000256" key="9">
    <source>
        <dbReference type="ARBA" id="ARBA00023242"/>
    </source>
</evidence>
<keyword evidence="9" id="KW-0539">Nucleus</keyword>
<feature type="compositionally biased region" description="Polar residues" evidence="10">
    <location>
        <begin position="879"/>
        <end position="899"/>
    </location>
</feature>
<evidence type="ECO:0000256" key="4">
    <source>
        <dbReference type="ARBA" id="ARBA00022771"/>
    </source>
</evidence>
<feature type="compositionally biased region" description="Polar residues" evidence="10">
    <location>
        <begin position="838"/>
        <end position="851"/>
    </location>
</feature>
<dbReference type="PANTHER" id="PTHR31576">
    <property type="entry name" value="TATA BOX-BINDING PROTEIN-ASSOCIATED FACTOR RNA POLYMERASE I SUBUNIT B"/>
    <property type="match status" value="1"/>
</dbReference>
<comment type="similarity">
    <text evidence="2">Belongs to the RRN7/TAF1B family.</text>
</comment>
<keyword evidence="11" id="KW-0396">Initiation factor</keyword>
<keyword evidence="3" id="KW-0479">Metal-binding</keyword>
<evidence type="ECO:0000256" key="10">
    <source>
        <dbReference type="SAM" id="MobiDB-lite"/>
    </source>
</evidence>
<dbReference type="OrthoDB" id="428577at2759"/>